<dbReference type="PANTHER" id="PTHR38030:SF2">
    <property type="entry name" value="PROTOPORPHYRINOGEN IX DEHYDROGENASE [QUINONE]"/>
    <property type="match status" value="1"/>
</dbReference>
<accession>A0AAP3E3A6</accession>
<dbReference type="SUPFAM" id="SSF52218">
    <property type="entry name" value="Flavoproteins"/>
    <property type="match status" value="1"/>
</dbReference>
<dbReference type="Pfam" id="PF12724">
    <property type="entry name" value="Flavodoxin_5"/>
    <property type="match status" value="1"/>
</dbReference>
<gene>
    <name evidence="3" type="ORF">OB955_08835</name>
    <name evidence="2" type="ORF">OB960_15955</name>
</gene>
<dbReference type="GO" id="GO:0010181">
    <property type="term" value="F:FMN binding"/>
    <property type="evidence" value="ECO:0007669"/>
    <property type="project" value="InterPro"/>
</dbReference>
<dbReference type="PANTHER" id="PTHR38030">
    <property type="entry name" value="PROTOPORPHYRINOGEN IX DEHYDROGENASE [MENAQUINONE]"/>
    <property type="match status" value="1"/>
</dbReference>
<organism evidence="2 5">
    <name type="scientific">Natronoglomus mannanivorans</name>
    <dbReference type="NCBI Taxonomy" id="2979990"/>
    <lineage>
        <taxon>Archaea</taxon>
        <taxon>Methanobacteriati</taxon>
        <taxon>Methanobacteriota</taxon>
        <taxon>Stenosarchaea group</taxon>
        <taxon>Halobacteria</taxon>
        <taxon>Halobacteriales</taxon>
        <taxon>Natrialbaceae</taxon>
        <taxon>Natronoglomus</taxon>
    </lineage>
</organism>
<evidence type="ECO:0000313" key="3">
    <source>
        <dbReference type="EMBL" id="MCU4972845.1"/>
    </source>
</evidence>
<dbReference type="GO" id="GO:0070819">
    <property type="term" value="F:menaquinone-dependent protoporphyrinogen oxidase activity"/>
    <property type="evidence" value="ECO:0007669"/>
    <property type="project" value="TreeGrafter"/>
</dbReference>
<evidence type="ECO:0000313" key="4">
    <source>
        <dbReference type="Proteomes" id="UP001320972"/>
    </source>
</evidence>
<dbReference type="InterPro" id="IPR026816">
    <property type="entry name" value="Flavodoxin_dom"/>
</dbReference>
<feature type="domain" description="Flavodoxin-like" evidence="1">
    <location>
        <begin position="4"/>
        <end position="169"/>
    </location>
</feature>
<dbReference type="AlphaFoldDB" id="A0AAP3E3A6"/>
<dbReference type="EMBL" id="JAOPKA010000011">
    <property type="protein sequence ID" value="MCU4742882.1"/>
    <property type="molecule type" value="Genomic_DNA"/>
</dbReference>
<dbReference type="GO" id="GO:0006783">
    <property type="term" value="P:heme biosynthetic process"/>
    <property type="evidence" value="ECO:0007669"/>
    <property type="project" value="TreeGrafter"/>
</dbReference>
<dbReference type="Proteomes" id="UP001320972">
    <property type="component" value="Unassembled WGS sequence"/>
</dbReference>
<comment type="caution">
    <text evidence="2">The sequence shown here is derived from an EMBL/GenBank/DDBJ whole genome shotgun (WGS) entry which is preliminary data.</text>
</comment>
<evidence type="ECO:0000313" key="2">
    <source>
        <dbReference type="EMBL" id="MCU4742882.1"/>
    </source>
</evidence>
<evidence type="ECO:0000313" key="5">
    <source>
        <dbReference type="Proteomes" id="UP001321018"/>
    </source>
</evidence>
<sequence>MARALVCYGSSEGQTAAVAERIGDVLDDHDHEVTLVNLKHPPDGFSPSNYDGVVVGASVHAGSHQPYVAHFVRDHREELSQLPSAFVSVSLSAAHADEAERAPAREMLEAFLDETGWAPDETLTVAGALKYSQYGLLKRFAMKRIAGKASGDTDTSRDYEYTDWEALEAFADEFAALLESSREE</sequence>
<reference evidence="2 4" key="1">
    <citation type="submission" date="2022-09" db="EMBL/GenBank/DDBJ databases">
        <title>Enrichment on poylsaccharides allowed isolation of novel metabolic and taxonomic groups of Haloarchaea.</title>
        <authorList>
            <person name="Sorokin D.Y."/>
            <person name="Elcheninov A.G."/>
            <person name="Khizhniak T.V."/>
            <person name="Kolganova T.V."/>
            <person name="Kublanov I.V."/>
        </authorList>
    </citation>
    <scope>NUCLEOTIDE SEQUENCE</scope>
    <source>
        <strain evidence="3 4">AArc-m2/3/4</strain>
        <strain evidence="2">AArc-xg1-1</strain>
    </source>
</reference>
<keyword evidence="4" id="KW-1185">Reference proteome</keyword>
<evidence type="ECO:0000259" key="1">
    <source>
        <dbReference type="PROSITE" id="PS50902"/>
    </source>
</evidence>
<dbReference type="EMBL" id="JAOPKB010000004">
    <property type="protein sequence ID" value="MCU4972845.1"/>
    <property type="molecule type" value="Genomic_DNA"/>
</dbReference>
<dbReference type="InterPro" id="IPR052200">
    <property type="entry name" value="Protoporphyrinogen_IX_DH"/>
</dbReference>
<dbReference type="Proteomes" id="UP001321018">
    <property type="component" value="Unassembled WGS sequence"/>
</dbReference>
<dbReference type="Gene3D" id="3.40.50.360">
    <property type="match status" value="1"/>
</dbReference>
<dbReference type="RefSeq" id="WP_338004692.1">
    <property type="nucleotide sequence ID" value="NZ_JAOPKA010000011.1"/>
</dbReference>
<name>A0AAP3E3A6_9EURY</name>
<protein>
    <submittedName>
        <fullName evidence="2">Protoporphyrinogen oxidase</fullName>
    </submittedName>
</protein>
<dbReference type="InterPro" id="IPR029039">
    <property type="entry name" value="Flavoprotein-like_sf"/>
</dbReference>
<dbReference type="InterPro" id="IPR008254">
    <property type="entry name" value="Flavodoxin/NO_synth"/>
</dbReference>
<proteinExistence type="predicted"/>
<dbReference type="PROSITE" id="PS50902">
    <property type="entry name" value="FLAVODOXIN_LIKE"/>
    <property type="match status" value="1"/>
</dbReference>